<dbReference type="InterPro" id="IPR039223">
    <property type="entry name" value="AATF/Bfr2"/>
</dbReference>
<protein>
    <submittedName>
        <fullName evidence="5 6">Protein AATF, putative</fullName>
    </submittedName>
</protein>
<dbReference type="VEuPathDB" id="VectorBase:PHUM018530"/>
<organism>
    <name type="scientific">Pediculus humanus subsp. corporis</name>
    <name type="common">Body louse</name>
    <dbReference type="NCBI Taxonomy" id="121224"/>
    <lineage>
        <taxon>Eukaryota</taxon>
        <taxon>Metazoa</taxon>
        <taxon>Ecdysozoa</taxon>
        <taxon>Arthropoda</taxon>
        <taxon>Hexapoda</taxon>
        <taxon>Insecta</taxon>
        <taxon>Pterygota</taxon>
        <taxon>Neoptera</taxon>
        <taxon>Paraneoptera</taxon>
        <taxon>Psocodea</taxon>
        <taxon>Troctomorpha</taxon>
        <taxon>Phthiraptera</taxon>
        <taxon>Anoplura</taxon>
        <taxon>Pediculidae</taxon>
        <taxon>Pediculus</taxon>
    </lineage>
</organism>
<dbReference type="InterPro" id="IPR025160">
    <property type="entry name" value="AATF"/>
</dbReference>
<dbReference type="KEGG" id="phu:Phum_PHUM018530"/>
<dbReference type="eggNOG" id="KOG2773">
    <property type="taxonomic scope" value="Eukaryota"/>
</dbReference>
<feature type="compositionally biased region" description="Acidic residues" evidence="2">
    <location>
        <begin position="91"/>
        <end position="141"/>
    </location>
</feature>
<dbReference type="OMA" id="INFMAPN"/>
<sequence>MLEKKIKNLSVGEKLSSLIQSKPSGFDSDSDNDLITVDKLASKSNDSDFSADELDVAKFRKLNDTLLDENDLKYKGKGVSRKNLYDFDNGSSDDEENEPSVEDDEFGNNDEEGSDSDVESEDEDEEEDEDENEKEEEEEEFSLSSDQDVDSKQTENVSHPKNHQSDQINHKQIFLNAEKDIEKGAAIKNQLHLWDFFLDCRMKLQPSLVNSNQLPTYKNIEKFKENPEFDELRRKTFKSYKHLLRSLLSLQEVLLNDNEEFNNSYCDKEVKSKNDESTSEIESNLESDEDTVNTCQNKNFEKKNSFKNNCKKLKDFSSEINKRHKHFETYRNNTIQKWDDKTRLGNLSSKNFSAFEQSTLKQIEHVLLNKERLITRTQTKRSSYHILGQLDDDEPQLKKMAVEENNSDYTLIGNERNKTKINREIFDDDDFYHQLLSELVKRKANNLTDPVQLGRQWMQLQQIRSKMKKVVDTKASKGRKVRFVVHPKLVNFMMPVYNSVLSEESRAELITSLFGKKN</sequence>
<evidence type="ECO:0000259" key="4">
    <source>
        <dbReference type="Pfam" id="PF13339"/>
    </source>
</evidence>
<feature type="region of interest" description="Disordered" evidence="2">
    <location>
        <begin position="70"/>
        <end position="170"/>
    </location>
</feature>
<dbReference type="InterPro" id="IPR012617">
    <property type="entry name" value="AATF_C"/>
</dbReference>
<dbReference type="STRING" id="121224.E0V9N6"/>
<feature type="domain" description="Apoptosis-antagonizing transcription factor C-terminal" evidence="3">
    <location>
        <begin position="432"/>
        <end position="514"/>
    </location>
</feature>
<dbReference type="GO" id="GO:0006357">
    <property type="term" value="P:regulation of transcription by RNA polymerase II"/>
    <property type="evidence" value="ECO:0007669"/>
    <property type="project" value="TreeGrafter"/>
</dbReference>
<name>E0V9N6_PEDHC</name>
<reference evidence="5" key="2">
    <citation type="submission" date="2007-04" db="EMBL/GenBank/DDBJ databases">
        <title>The genome of the human body louse.</title>
        <authorList>
            <consortium name="The Human Body Louse Genome Consortium"/>
            <person name="Kirkness E."/>
            <person name="Walenz B."/>
            <person name="Hass B."/>
            <person name="Bruggner R."/>
            <person name="Strausberg R."/>
        </authorList>
    </citation>
    <scope>NUCLEOTIDE SEQUENCE</scope>
    <source>
        <strain evidence="5">USDA</strain>
    </source>
</reference>
<comment type="similarity">
    <text evidence="1">Belongs to the AATF family.</text>
</comment>
<gene>
    <name evidence="6" type="primary">8233805</name>
    <name evidence="5" type="ORF">Phum_PHUM018530</name>
</gene>
<evidence type="ECO:0000256" key="2">
    <source>
        <dbReference type="SAM" id="MobiDB-lite"/>
    </source>
</evidence>
<dbReference type="Proteomes" id="UP000009046">
    <property type="component" value="Unassembled WGS sequence"/>
</dbReference>
<dbReference type="Pfam" id="PF08164">
    <property type="entry name" value="TRAUB"/>
    <property type="match status" value="1"/>
</dbReference>
<accession>E0V9N6</accession>
<evidence type="ECO:0000313" key="5">
    <source>
        <dbReference type="EMBL" id="EEB10105.1"/>
    </source>
</evidence>
<dbReference type="HOGENOM" id="CLU_018299_1_1_1"/>
<dbReference type="GO" id="GO:0005730">
    <property type="term" value="C:nucleolus"/>
    <property type="evidence" value="ECO:0007669"/>
    <property type="project" value="TreeGrafter"/>
</dbReference>
<dbReference type="FunCoup" id="E0V9N6">
    <property type="interactions" value="1805"/>
</dbReference>
<dbReference type="OrthoDB" id="5783963at2759"/>
<evidence type="ECO:0000313" key="6">
    <source>
        <dbReference type="EnsemblMetazoa" id="PHUM018530-PA"/>
    </source>
</evidence>
<dbReference type="EMBL" id="AAZO01000223">
    <property type="status" value="NOT_ANNOTATED_CDS"/>
    <property type="molecule type" value="Genomic_DNA"/>
</dbReference>
<proteinExistence type="inferred from homology"/>
<dbReference type="RefSeq" id="XP_002422843.1">
    <property type="nucleotide sequence ID" value="XM_002422798.1"/>
</dbReference>
<keyword evidence="7" id="KW-1185">Reference proteome</keyword>
<feature type="domain" description="AATF leucine zipper-containing" evidence="4">
    <location>
        <begin position="180"/>
        <end position="341"/>
    </location>
</feature>
<dbReference type="InParanoid" id="E0V9N6"/>
<dbReference type="EMBL" id="DS234995">
    <property type="protein sequence ID" value="EEB10105.1"/>
    <property type="molecule type" value="Genomic_DNA"/>
</dbReference>
<reference evidence="6" key="3">
    <citation type="submission" date="2020-05" db="UniProtKB">
        <authorList>
            <consortium name="EnsemblMetazoa"/>
        </authorList>
    </citation>
    <scope>IDENTIFICATION</scope>
    <source>
        <strain evidence="6">USDA</strain>
    </source>
</reference>
<dbReference type="AlphaFoldDB" id="E0V9N6"/>
<reference evidence="5" key="1">
    <citation type="submission" date="2007-04" db="EMBL/GenBank/DDBJ databases">
        <title>Annotation of Pediculus humanus corporis strain USDA.</title>
        <authorList>
            <person name="Kirkness E."/>
            <person name="Hannick L."/>
            <person name="Hass B."/>
            <person name="Bruggner R."/>
            <person name="Lawson D."/>
            <person name="Bidwell S."/>
            <person name="Joardar V."/>
            <person name="Caler E."/>
            <person name="Walenz B."/>
            <person name="Inman J."/>
            <person name="Schobel S."/>
            <person name="Galinsky K."/>
            <person name="Amedeo P."/>
            <person name="Strausberg R."/>
        </authorList>
    </citation>
    <scope>NUCLEOTIDE SEQUENCE</scope>
    <source>
        <strain evidence="5">USDA</strain>
    </source>
</reference>
<dbReference type="EnsemblMetazoa" id="PHUM018530-RA">
    <property type="protein sequence ID" value="PHUM018530-PA"/>
    <property type="gene ID" value="PHUM018530"/>
</dbReference>
<evidence type="ECO:0000313" key="7">
    <source>
        <dbReference type="Proteomes" id="UP000009046"/>
    </source>
</evidence>
<dbReference type="GeneID" id="8233805"/>
<dbReference type="Pfam" id="PF13339">
    <property type="entry name" value="AATF-Che1"/>
    <property type="match status" value="1"/>
</dbReference>
<evidence type="ECO:0000259" key="3">
    <source>
        <dbReference type="Pfam" id="PF08164"/>
    </source>
</evidence>
<dbReference type="PANTHER" id="PTHR15565:SF0">
    <property type="entry name" value="PROTEIN AATF"/>
    <property type="match status" value="1"/>
</dbReference>
<evidence type="ECO:0000256" key="1">
    <source>
        <dbReference type="ARBA" id="ARBA00008966"/>
    </source>
</evidence>
<dbReference type="PANTHER" id="PTHR15565">
    <property type="entry name" value="AATF PROTEIN APOPTOSIS ANTAGONIZING TRANSCRIPTION FACTOR"/>
    <property type="match status" value="1"/>
</dbReference>
<dbReference type="CTD" id="8233805"/>